<evidence type="ECO:0000259" key="16">
    <source>
        <dbReference type="PROSITE" id="PS52004"/>
    </source>
</evidence>
<dbReference type="PROSITE" id="PS00606">
    <property type="entry name" value="KS3_1"/>
    <property type="match status" value="2"/>
</dbReference>
<dbReference type="GO" id="GO:0008270">
    <property type="term" value="F:zinc ion binding"/>
    <property type="evidence" value="ECO:0007669"/>
    <property type="project" value="InterPro"/>
</dbReference>
<keyword evidence="6" id="KW-0045">Antibiotic biosynthesis</keyword>
<dbReference type="Proteomes" id="UP000292003">
    <property type="component" value="Unassembled WGS sequence"/>
</dbReference>
<dbReference type="Gene3D" id="3.10.129.110">
    <property type="entry name" value="Polyketide synthase dehydratase"/>
    <property type="match status" value="2"/>
</dbReference>
<feature type="domain" description="Ketosynthase family 3 (KS3)" evidence="16">
    <location>
        <begin position="34"/>
        <end position="452"/>
    </location>
</feature>
<evidence type="ECO:0000256" key="7">
    <source>
        <dbReference type="ARBA" id="ARBA00023268"/>
    </source>
</evidence>
<keyword evidence="7" id="KW-0511">Multifunctional enzyme</keyword>
<dbReference type="Pfam" id="PF14765">
    <property type="entry name" value="PS-DH"/>
    <property type="match status" value="2"/>
</dbReference>
<dbReference type="Gene3D" id="1.10.1200.10">
    <property type="entry name" value="ACP-like"/>
    <property type="match status" value="2"/>
</dbReference>
<dbReference type="SUPFAM" id="SSF47336">
    <property type="entry name" value="ACP-like"/>
    <property type="match status" value="2"/>
</dbReference>
<comment type="pathway">
    <text evidence="11">Antibiotic biosynthesis; erythromycin biosynthesis.</text>
</comment>
<organism evidence="18 19">
    <name type="scientific">Amycolatopsis suaedae</name>
    <dbReference type="NCBI Taxonomy" id="2510978"/>
    <lineage>
        <taxon>Bacteria</taxon>
        <taxon>Bacillati</taxon>
        <taxon>Actinomycetota</taxon>
        <taxon>Actinomycetes</taxon>
        <taxon>Pseudonocardiales</taxon>
        <taxon>Pseudonocardiaceae</taxon>
        <taxon>Amycolatopsis</taxon>
    </lineage>
</organism>
<dbReference type="Pfam" id="PF00698">
    <property type="entry name" value="Acyl_transf_1"/>
    <property type="match status" value="2"/>
</dbReference>
<feature type="domain" description="PKS/mFAS DH" evidence="17">
    <location>
        <begin position="2568"/>
        <end position="2841"/>
    </location>
</feature>
<dbReference type="InterPro" id="IPR020843">
    <property type="entry name" value="ER"/>
</dbReference>
<dbReference type="Gene3D" id="3.40.50.720">
    <property type="entry name" value="NAD(P)-binding Rossmann-like Domain"/>
    <property type="match status" value="4"/>
</dbReference>
<dbReference type="SMART" id="SM00827">
    <property type="entry name" value="PKS_AT"/>
    <property type="match status" value="2"/>
</dbReference>
<feature type="domain" description="Ketosynthase family 3 (KS3)" evidence="16">
    <location>
        <begin position="1720"/>
        <end position="2132"/>
    </location>
</feature>
<dbReference type="GO" id="GO:0047879">
    <property type="term" value="F:erythronolide synthase activity"/>
    <property type="evidence" value="ECO:0007669"/>
    <property type="project" value="UniProtKB-EC"/>
</dbReference>
<dbReference type="FunFam" id="3.40.366.10:FF:000002">
    <property type="entry name" value="Probable polyketide synthase 2"/>
    <property type="match status" value="1"/>
</dbReference>
<dbReference type="PANTHER" id="PTHR43775:SF51">
    <property type="entry name" value="INACTIVE PHENOLPHTHIOCEROL SYNTHESIS POLYKETIDE SYNTHASE TYPE I PKS1-RELATED"/>
    <property type="match status" value="1"/>
</dbReference>
<evidence type="ECO:0000256" key="6">
    <source>
        <dbReference type="ARBA" id="ARBA00023194"/>
    </source>
</evidence>
<feature type="region of interest" description="C-terminal hotdog fold" evidence="14">
    <location>
        <begin position="1058"/>
        <end position="1196"/>
    </location>
</feature>
<comment type="caution">
    <text evidence="18">The sequence shown here is derived from an EMBL/GenBank/DDBJ whole genome shotgun (WGS) entry which is preliminary data.</text>
</comment>
<dbReference type="SMART" id="SM00826">
    <property type="entry name" value="PKS_DH"/>
    <property type="match status" value="2"/>
</dbReference>
<dbReference type="SMART" id="SM00829">
    <property type="entry name" value="PKS_ER"/>
    <property type="match status" value="1"/>
</dbReference>
<dbReference type="GO" id="GO:0031177">
    <property type="term" value="F:phosphopantetheine binding"/>
    <property type="evidence" value="ECO:0007669"/>
    <property type="project" value="InterPro"/>
</dbReference>
<evidence type="ECO:0000256" key="8">
    <source>
        <dbReference type="ARBA" id="ARBA00023315"/>
    </source>
</evidence>
<dbReference type="PANTHER" id="PTHR43775">
    <property type="entry name" value="FATTY ACID SYNTHASE"/>
    <property type="match status" value="1"/>
</dbReference>
<dbReference type="InterPro" id="IPR049551">
    <property type="entry name" value="PKS_DH_C"/>
</dbReference>
<dbReference type="InterPro" id="IPR049900">
    <property type="entry name" value="PKS_mFAS_DH"/>
</dbReference>
<dbReference type="Gene3D" id="3.90.180.10">
    <property type="entry name" value="Medium-chain alcohol dehydrogenases, catalytic domain"/>
    <property type="match status" value="1"/>
</dbReference>
<evidence type="ECO:0000256" key="3">
    <source>
        <dbReference type="ARBA" id="ARBA00022553"/>
    </source>
</evidence>
<dbReference type="Pfam" id="PF16197">
    <property type="entry name" value="KAsynt_C_assoc"/>
    <property type="match status" value="2"/>
</dbReference>
<dbReference type="Pfam" id="PF08240">
    <property type="entry name" value="ADH_N"/>
    <property type="match status" value="1"/>
</dbReference>
<dbReference type="Gene3D" id="3.40.366.10">
    <property type="entry name" value="Malonyl-Coenzyme A Acyl Carrier Protein, domain 2"/>
    <property type="match status" value="2"/>
</dbReference>
<dbReference type="CDD" id="cd00833">
    <property type="entry name" value="PKS"/>
    <property type="match status" value="2"/>
</dbReference>
<dbReference type="InterPro" id="IPR013968">
    <property type="entry name" value="PKS_KR"/>
</dbReference>
<dbReference type="InterPro" id="IPR001227">
    <property type="entry name" value="Ac_transferase_dom_sf"/>
</dbReference>
<comment type="cofactor">
    <cofactor evidence="1">
        <name>pantetheine 4'-phosphate</name>
        <dbReference type="ChEBI" id="CHEBI:47942"/>
    </cofactor>
</comment>
<comment type="function">
    <text evidence="10">Involved in the biosynthesis of antibiotic erythromycin via the biosynthesis of its aglycone precursor, 6-deoxyerythronolide B (6-dEB).</text>
</comment>
<dbReference type="SUPFAM" id="SSF55048">
    <property type="entry name" value="Probable ACP-binding domain of malonyl-CoA ACP transacylase"/>
    <property type="match status" value="2"/>
</dbReference>
<accession>A0A4Q7JBU3</accession>
<evidence type="ECO:0000256" key="5">
    <source>
        <dbReference type="ARBA" id="ARBA00022737"/>
    </source>
</evidence>
<evidence type="ECO:0000256" key="2">
    <source>
        <dbReference type="ARBA" id="ARBA00022450"/>
    </source>
</evidence>
<evidence type="ECO:0000256" key="14">
    <source>
        <dbReference type="PROSITE-ProRule" id="PRU01363"/>
    </source>
</evidence>
<evidence type="ECO:0000313" key="18">
    <source>
        <dbReference type="EMBL" id="RZQ63973.1"/>
    </source>
</evidence>
<reference evidence="18 19" key="1">
    <citation type="submission" date="2019-02" db="EMBL/GenBank/DDBJ databases">
        <title>Draft genome sequence of Amycolatopsis sp. 8-3EHSu isolated from roots of Suaeda maritima.</title>
        <authorList>
            <person name="Duangmal K."/>
            <person name="Chantavorakit T."/>
        </authorList>
    </citation>
    <scope>NUCLEOTIDE SEQUENCE [LARGE SCALE GENOMIC DNA]</scope>
    <source>
        <strain evidence="18 19">8-3EHSu</strain>
    </source>
</reference>
<dbReference type="Gene3D" id="3.40.47.10">
    <property type="match status" value="2"/>
</dbReference>
<dbReference type="InterPro" id="IPR015083">
    <property type="entry name" value="NorB/c/GfsB-D-like_docking"/>
</dbReference>
<feature type="active site" description="Proton acceptor; for dehydratase activity" evidence="14">
    <location>
        <position position="954"/>
    </location>
</feature>
<feature type="active site" description="Proton donor; for dehydratase activity" evidence="14">
    <location>
        <position position="1121"/>
    </location>
</feature>
<evidence type="ECO:0000256" key="4">
    <source>
        <dbReference type="ARBA" id="ARBA00022679"/>
    </source>
</evidence>
<dbReference type="SUPFAM" id="SSF50129">
    <property type="entry name" value="GroES-like"/>
    <property type="match status" value="1"/>
</dbReference>
<keyword evidence="2" id="KW-0596">Phosphopantetheine</keyword>
<feature type="active site" description="Proton acceptor; for dehydratase activity" evidence="14">
    <location>
        <position position="2600"/>
    </location>
</feature>
<dbReference type="CDD" id="cd05195">
    <property type="entry name" value="enoyl_red"/>
    <property type="match status" value="1"/>
</dbReference>
<dbReference type="SUPFAM" id="SSF53901">
    <property type="entry name" value="Thiolase-like"/>
    <property type="match status" value="2"/>
</dbReference>
<dbReference type="SMART" id="SM00823">
    <property type="entry name" value="PKS_PP"/>
    <property type="match status" value="2"/>
</dbReference>
<dbReference type="CDD" id="cd08956">
    <property type="entry name" value="KR_3_FAS_SDR_x"/>
    <property type="match status" value="1"/>
</dbReference>
<dbReference type="SMART" id="SM00822">
    <property type="entry name" value="PKS_KR"/>
    <property type="match status" value="2"/>
</dbReference>
<evidence type="ECO:0000256" key="1">
    <source>
        <dbReference type="ARBA" id="ARBA00001957"/>
    </source>
</evidence>
<feature type="domain" description="Carrier" evidence="15">
    <location>
        <begin position="3573"/>
        <end position="3650"/>
    </location>
</feature>
<keyword evidence="5" id="KW-0677">Repeat</keyword>
<comment type="subunit">
    <text evidence="12">Homodimer. Erythronolide synthase is composed of EryAI, EryAII and EryAIII multimodular (2 modules) polypeptides each coding for a functional synthase subunit which participates in 2 of the six FAS-like elongation steps required for formation of the polyketide. Module 1, 2, 3, 4, 5, and 6 participating in biosynthesis steps 1, 2, 3, 4, 5, and 6, respectively.</text>
</comment>
<keyword evidence="3" id="KW-0597">Phosphoprotein</keyword>
<evidence type="ECO:0000256" key="12">
    <source>
        <dbReference type="ARBA" id="ARBA00063272"/>
    </source>
</evidence>
<keyword evidence="19" id="KW-1185">Reference proteome</keyword>
<dbReference type="InterPro" id="IPR020806">
    <property type="entry name" value="PKS_PP-bd"/>
</dbReference>
<evidence type="ECO:0000259" key="15">
    <source>
        <dbReference type="PROSITE" id="PS50075"/>
    </source>
</evidence>
<dbReference type="PROSITE" id="PS52019">
    <property type="entry name" value="PKS_MFAS_DH"/>
    <property type="match status" value="2"/>
</dbReference>
<evidence type="ECO:0000256" key="9">
    <source>
        <dbReference type="ARBA" id="ARBA00052442"/>
    </source>
</evidence>
<dbReference type="InterPro" id="IPR036736">
    <property type="entry name" value="ACP-like_sf"/>
</dbReference>
<dbReference type="GO" id="GO:0016491">
    <property type="term" value="F:oxidoreductase activity"/>
    <property type="evidence" value="ECO:0007669"/>
    <property type="project" value="InterPro"/>
</dbReference>
<dbReference type="GO" id="GO:0033068">
    <property type="term" value="P:macrolide biosynthetic process"/>
    <property type="evidence" value="ECO:0007669"/>
    <property type="project" value="UniProtKB-ARBA"/>
</dbReference>
<dbReference type="InterPro" id="IPR018201">
    <property type="entry name" value="Ketoacyl_synth_AS"/>
</dbReference>
<dbReference type="InterPro" id="IPR013154">
    <property type="entry name" value="ADH-like_N"/>
</dbReference>
<proteinExistence type="predicted"/>
<dbReference type="InterPro" id="IPR050091">
    <property type="entry name" value="PKS_NRPS_Biosynth_Enz"/>
</dbReference>
<dbReference type="InterPro" id="IPR049552">
    <property type="entry name" value="PKS_DH_N"/>
</dbReference>
<dbReference type="EMBL" id="SFCC01000005">
    <property type="protein sequence ID" value="RZQ63973.1"/>
    <property type="molecule type" value="Genomic_DNA"/>
</dbReference>
<name>A0A4Q7JBU3_9PSEU</name>
<dbReference type="FunFam" id="3.40.47.10:FF:000019">
    <property type="entry name" value="Polyketide synthase type I"/>
    <property type="match status" value="2"/>
</dbReference>
<dbReference type="InterPro" id="IPR020807">
    <property type="entry name" value="PKS_DH"/>
</dbReference>
<evidence type="ECO:0000313" key="19">
    <source>
        <dbReference type="Proteomes" id="UP000292003"/>
    </source>
</evidence>
<dbReference type="InterPro" id="IPR014043">
    <property type="entry name" value="Acyl_transferase_dom"/>
</dbReference>
<gene>
    <name evidence="18" type="ORF">EWH70_12570</name>
</gene>
<dbReference type="GO" id="GO:0004315">
    <property type="term" value="F:3-oxoacyl-[acyl-carrier-protein] synthase activity"/>
    <property type="evidence" value="ECO:0007669"/>
    <property type="project" value="InterPro"/>
</dbReference>
<dbReference type="Pfam" id="PF21089">
    <property type="entry name" value="PKS_DH_N"/>
    <property type="match status" value="2"/>
</dbReference>
<dbReference type="Pfam" id="PF00109">
    <property type="entry name" value="ketoacyl-synt"/>
    <property type="match status" value="2"/>
</dbReference>
<dbReference type="PROSITE" id="PS01162">
    <property type="entry name" value="QOR_ZETA_CRYSTAL"/>
    <property type="match status" value="1"/>
</dbReference>
<dbReference type="InterPro" id="IPR042104">
    <property type="entry name" value="PKS_dehydratase_sf"/>
</dbReference>
<sequence>MTGPSEQVVGALRAALKQVDSLRERNRQLTAAATEPIAIVGMACRYPGGVRSPEDLWRLVDDGVDAIGPMPGDRGWDLSALDAFGPERGGPVVPREGGFLDDAAGFDPGVFRISPREALVMDPQQRLLLEVGWEAMERAGIDPVSLRDGDTGVFVGGGTGDYRAPTYGMEWSTAQSGSLLSGRLAYTFGLRGPSMSVDTGCSSSLVALHLAIRALRAGECSLALAGGVTVMSTPAVFVEFAVQGALSPDGRCKAFGAGADGTGWAEGAGMLVVERLSDARRNGHRVLALLAGSAVNADGASNGLTAPSGPAQRAVISAALADARLGPADVDVVEAHGTGTKLGDPIEARSLLATYGRDRQRPLLLGSVKSNIGHTQSAAGVAGIIKMVLAMRHGVAPRTLHAGTPSPHVDWSAGTVSLLTEPTPWPDTGRPRRAAVSSFGASGTNTHVVLEEAPAEPAGAESAAVEPRVVPLVLSGRGAAALRAQAAAVASGVDSADPGTPLDLGYSLAVTRSAFEHRAVVLATGHAGAAASLAALAGGGRDANVVEGVAAGGRTAFVFSGQGAQRLGMGRELYGRFGVFAEAFDAVAAELDGHLGTPLRDVVWGTDRARLDDTAWTQPALFAVEVALYRLLRSWGVRPDLLLGHSIGEVAAAHVAGVFSLADACVLVSARARLMGALPAGGAMVAVGAGEAEVGDLLAGQEHRISVAAVNGPEAVVLSGELAAVTELSEQLAARGHRTRRLPVSHAFHSPLMDPMLDDLRAALAGITWHSPEIPVVSARTGTAVTGELATAGYWVAQVREPVRFGDGVRTLAASGARVFVEVGPGGTLSSAVHDTLAGTGTEDAVVVPVLRDDHDEEPAAVHALAELHAAGVAVDWRAFFAGTGASTVDLPTYPFQRERFWPVTGSRTTDAGGLGLVPVEHPLLGAAAVPAGGGAAMLTGKLSVATHPWLADHVVGGEVLLPGTGFLELVLRAADQVGCDRVEELTLSVPLILGERDHVAVQVWLGAPDEAGGREVRVYSRPAQLVDGEWTLHAAGTLSSRAGRPAAGPVEWPPAGADEVDIDGHYDRLAATGLVYGPVFHGLRSVRQRDGEIFAEVALPELDGRSHEAGAFGLHPALLDAALQASAFLPANAGRNLMPFSWRGVSLHAAGASVLRVRWTGDGTGIALSAVDSAGEPVITVESLALREAPGRFDATARPGVRDGMFRMDWPAAPTTEPAGTAEVLDQLPGGDVPGRVCVSVAGSGPGPDGVREAAGRALELVQEWLAGQRFADSRLVLVTRGAQDRDLAAAAVWGLVRSAQSEHPGRFALVDVESDEDVALALPLLDDEPQVMVRDGVARVARLARLGSGEEPEAVREWDPDGTVLITGGTGGLGGVLARHLIERGQRRVVLVSRRGPDAPGAAELTGLGAEVLACDVSDRDAVHALVAGIGDLTAVVHAAGVVDDGVLESLTPRRLDTVLRPKADAAWYLHEATADRPGLAGFVVYSSAAGVFGSPGQGSYAAANAYLDALAAYRRGLGLPAVSLAWGPWATEAGMSGERTAGSGVTLIETGHGLAMFDIATAAGVPLVVATAGMGGGPAAAAVPSVLRDLVRTGRRTAASHTAGTSAADLPGRLAALRPAKRQALLTDLVRAEAAQVLAHGSADAIGPRQEFQDQGFNSLTAIELRNRLADVTGLRLPATLVFDYPNPAVLAAYLLDRLGGEVGAADVLPATAAVTGDPIVIVGMACRFPGGVRSPEDLWDLVYEERHGITGFPADRGWQFGPYDTGAARGGFLHDAADFDAEFFGVSPREAVAMDAQQRVVLETAWEAIERAGVDPRSLAGSATGVYLGATDVGYAQLLGAAAEGFVMTGTIAAIVSGRVAYSLGLEGPAVTVDTACSSALVSMHLAAQALRAGECSLALAGGVSVLASPAPFLEFARQGGLAADGHCKAFSDSADGTGWSEGAGVLVLERLSDAERNGHRILAVLRGSAVNSDGASNGLTAPNGPSQQRVIRQALAAAGLAPSDVDVVEAHGTGTRLGDPIEAQALLATYGQDRDRPVLLGSVKSNLGHTQAAAGAAGVIKMVQAMRHGVAPRTLHVDTLSSQVDWTEGAVTVLTERTAWPEAGRPRRAGVSSFGVSGTNAHLILEQAPPAPERAPAPAGLVPLVVSGRTEAALRAQLGRLTPGPSVVDTAYTLATARTAFDHRAVLLAGAGEPVEVARGSVVQGRLAFVFSGQGSQRLGMGRELYARYPAFAEAFDAVTGGLAEPVRDVMWGVDPGPLDDTGWAQPALFALEVALYRLVESWGVVPDFVIGHSVGEVAAAHVAGVLSLADACAVVDARARLMRELPRGGAMVAVGAAEAEVVPLLVDGVTLAAVNGPESVVLSGEEGPVARVAAALSERGYRTRKLVVSHAFHSPLMDPVLDDLARALDGLRPGQPHIPIVSTVTGEQAGADGYTAGYWVSQVRGTVRFGDALRSAVDAGVRTVLEIGPDGPLCAVAHEVLPMESAAVPALRSGLPEEHALLRGLATLHVAGVDIDWHAFFAGTGAALADLPTYAFQHERFWPATTHRPGDAAGLGLVAAGHPLLGAAVPLADGDGVVLAGHLSAAAQPWLADHRVGGAMLVPATALLELAVRAGDEVGLARVEELTLLTPLVLPDNGGVQVQVRVADPDETGRRSVTVHSRPDGTGRWTQHVTGALLPGDGPAAEPGFAGVWPPEHAEPVGLAGCYDRFAAAGFGYGPAFHGLRAVWRRGEELFAEVELPSAVADQAGSFGLHPALLDAVLHALLATRPADGTPRLPFAWEDVTLHASGAAALRVRLVERDGDAVAIEAADVAGRPVLSVGALRDRAMTGTPAAPSTPDSAELFTLTWTDAPAAAVMPDPVPVRDLAAGLPEGDVPRVVCVSVAGAGDDPAGVRELTGRVLEALREWLAGERFADSLLVLVTRGAPDADLAAAAVWGLVRSAQSEHPGRFALVDVESDEDVAVALPLLVEEPQVVVRDGVARVARLTRLPAGALELPEGDWRLDAGSGGSLAELAAVPCPEPDAELRGRQVRLRVLAAGLNFRDVLSALGMYPGEAGALGAEAVGVVTGVGPDVRNLRPGDRVMGIVAGGMSSVAVVLDERVLTTVPGDWPDEVAASVPLVFLTAFYAWTDLAGLRPGERVLVHAGAGGVGMAAIQLARRLGAEVFATASESKWDTLRELGLSDDHIASSRDLEFAAKFPRVDVVLNSLTGEFVDASLGLLGPGGRFLEMGKTDIRDGGLPDGVTYRAFDLADAGPDRIGAMLGELLELFARGAIRPLPVRSWDVRHAAEAFRFMSQARHVGKLVLTMPRTWDPGGTVLVTGGTGGLGALLVRHLLRQGRRVLVASRRGADAPGAAELTELGAEVVACDAADRDAVHKLVAGIDHLTAVVHAAGVLDDGVLESLTPQRIDTVLRPKVDAAWYLHEATADRDDLAAFVMYSSVAGVLGSPGQGNYAAANAYLDALAAHRRRRGLPALSLAWGAWADLGMTGGSQDGIGAEQGLRLFDAAIGTAHGLVVPLAGTPLPAGAEVPPILRGLAGNGRRVAADPAAARAGIAGRLAGLRGDEQRRLLVDLVCESAAAVLAHDAGAIRPDLEFQALGFTSLTAVELRNRIGAATGLRMPSTMVFDYPTPAALAEHLFTELAGDTAADEGTAVLAELDRLEAAMAASDPDDVTRTGVASRLRQLLKRWDAPAGTGVAERFEQASTDEILDFIDNELGRSRSS</sequence>
<dbReference type="PROSITE" id="PS52004">
    <property type="entry name" value="KS3_2"/>
    <property type="match status" value="2"/>
</dbReference>
<keyword evidence="4" id="KW-0808">Transferase</keyword>
<evidence type="ECO:0000256" key="10">
    <source>
        <dbReference type="ARBA" id="ARBA00060158"/>
    </source>
</evidence>
<dbReference type="Pfam" id="PF22953">
    <property type="entry name" value="SpnB_Rossmann"/>
    <property type="match status" value="2"/>
</dbReference>
<dbReference type="InterPro" id="IPR020841">
    <property type="entry name" value="PKS_Beta-ketoAc_synthase_dom"/>
</dbReference>
<dbReference type="GO" id="GO:0006633">
    <property type="term" value="P:fatty acid biosynthetic process"/>
    <property type="evidence" value="ECO:0007669"/>
    <property type="project" value="InterPro"/>
</dbReference>
<dbReference type="InterPro" id="IPR055123">
    <property type="entry name" value="SpnB-like_Rossmann"/>
</dbReference>
<dbReference type="InterPro" id="IPR032821">
    <property type="entry name" value="PKS_assoc"/>
</dbReference>
<comment type="catalytic activity">
    <reaction evidence="9">
        <text>6 (S)-methylmalonyl-CoA + propanoyl-CoA + 6 NADPH + 12 H(+) = 6-deoxyerythronolide B + 6 CO2 + 6 NADP(+) + 7 CoA + H2O</text>
        <dbReference type="Rhea" id="RHEA:23068"/>
        <dbReference type="ChEBI" id="CHEBI:15377"/>
        <dbReference type="ChEBI" id="CHEBI:15378"/>
        <dbReference type="ChEBI" id="CHEBI:16089"/>
        <dbReference type="ChEBI" id="CHEBI:16526"/>
        <dbReference type="ChEBI" id="CHEBI:57287"/>
        <dbReference type="ChEBI" id="CHEBI:57327"/>
        <dbReference type="ChEBI" id="CHEBI:57392"/>
        <dbReference type="ChEBI" id="CHEBI:57783"/>
        <dbReference type="ChEBI" id="CHEBI:58349"/>
        <dbReference type="EC" id="2.3.1.94"/>
    </reaction>
</comment>
<dbReference type="InterPro" id="IPR016036">
    <property type="entry name" value="Malonyl_transacylase_ACP-bd"/>
</dbReference>
<dbReference type="SUPFAM" id="SSF51735">
    <property type="entry name" value="NAD(P)-binding Rossmann-fold domains"/>
    <property type="match status" value="5"/>
</dbReference>
<dbReference type="SMART" id="SM01294">
    <property type="entry name" value="PKS_PP_betabranch"/>
    <property type="match status" value="1"/>
</dbReference>
<dbReference type="InterPro" id="IPR057326">
    <property type="entry name" value="KR_dom"/>
</dbReference>
<feature type="domain" description="Carrier" evidence="15">
    <location>
        <begin position="1627"/>
        <end position="1702"/>
    </location>
</feature>
<dbReference type="OrthoDB" id="9778690at2"/>
<dbReference type="InterPro" id="IPR016035">
    <property type="entry name" value="Acyl_Trfase/lysoPLipase"/>
</dbReference>
<protein>
    <recommendedName>
        <fullName evidence="13">6-deoxyerythronolide-B synthase</fullName>
        <ecNumber evidence="13">2.3.1.94</ecNumber>
    </recommendedName>
</protein>
<feature type="region of interest" description="N-terminal hotdog fold" evidence="14">
    <location>
        <begin position="2568"/>
        <end position="2690"/>
    </location>
</feature>
<dbReference type="Pfam" id="PF00550">
    <property type="entry name" value="PP-binding"/>
    <property type="match status" value="2"/>
</dbReference>
<dbReference type="Pfam" id="PF02801">
    <property type="entry name" value="Ketoacyl-synt_C"/>
    <property type="match status" value="2"/>
</dbReference>
<dbReference type="GO" id="GO:0004312">
    <property type="term" value="F:fatty acid synthase activity"/>
    <property type="evidence" value="ECO:0007669"/>
    <property type="project" value="TreeGrafter"/>
</dbReference>
<dbReference type="Gene3D" id="3.30.70.3290">
    <property type="match status" value="2"/>
</dbReference>
<dbReference type="FunFam" id="1.10.1200.10:FF:000007">
    <property type="entry name" value="Probable polyketide synthase pks17"/>
    <property type="match status" value="2"/>
</dbReference>
<dbReference type="Pfam" id="PF13602">
    <property type="entry name" value="ADH_zinc_N_2"/>
    <property type="match status" value="1"/>
</dbReference>
<dbReference type="InterPro" id="IPR036291">
    <property type="entry name" value="NAD(P)-bd_dom_sf"/>
</dbReference>
<dbReference type="PROSITE" id="PS50075">
    <property type="entry name" value="CARRIER"/>
    <property type="match status" value="2"/>
</dbReference>
<evidence type="ECO:0000256" key="11">
    <source>
        <dbReference type="ARBA" id="ARBA00060622"/>
    </source>
</evidence>
<dbReference type="InterPro" id="IPR009081">
    <property type="entry name" value="PP-bd_ACP"/>
</dbReference>
<dbReference type="Pfam" id="PF08990">
    <property type="entry name" value="Docking"/>
    <property type="match status" value="1"/>
</dbReference>
<dbReference type="InterPro" id="IPR016039">
    <property type="entry name" value="Thiolase-like"/>
</dbReference>
<dbReference type="InterPro" id="IPR014031">
    <property type="entry name" value="Ketoacyl_synth_C"/>
</dbReference>
<evidence type="ECO:0000259" key="17">
    <source>
        <dbReference type="PROSITE" id="PS52019"/>
    </source>
</evidence>
<dbReference type="InterPro" id="IPR014030">
    <property type="entry name" value="Ketoacyl_synth_N"/>
</dbReference>
<dbReference type="EC" id="2.3.1.94" evidence="13"/>
<dbReference type="SUPFAM" id="SSF52151">
    <property type="entry name" value="FabD/lysophospholipase-like"/>
    <property type="match status" value="2"/>
</dbReference>
<feature type="domain" description="PKS/mFAS DH" evidence="17">
    <location>
        <begin position="922"/>
        <end position="1196"/>
    </location>
</feature>
<feature type="active site" description="Proton donor; for dehydratase activity" evidence="14">
    <location>
        <position position="2765"/>
    </location>
</feature>
<feature type="region of interest" description="C-terminal hotdog fold" evidence="14">
    <location>
        <begin position="2704"/>
        <end position="2841"/>
    </location>
</feature>
<feature type="region of interest" description="N-terminal hotdog fold" evidence="14">
    <location>
        <begin position="922"/>
        <end position="1046"/>
    </location>
</feature>
<dbReference type="InterPro" id="IPR002364">
    <property type="entry name" value="Quin_OxRdtase/zeta-crystal_CS"/>
</dbReference>
<dbReference type="Pfam" id="PF08659">
    <property type="entry name" value="KR"/>
    <property type="match status" value="2"/>
</dbReference>
<keyword evidence="8" id="KW-0012">Acyltransferase</keyword>
<dbReference type="SMART" id="SM00825">
    <property type="entry name" value="PKS_KS"/>
    <property type="match status" value="2"/>
</dbReference>
<evidence type="ECO:0000256" key="13">
    <source>
        <dbReference type="ARBA" id="ARBA00066981"/>
    </source>
</evidence>
<dbReference type="InterPro" id="IPR011032">
    <property type="entry name" value="GroES-like_sf"/>
</dbReference>